<dbReference type="Proteomes" id="UP000008743">
    <property type="component" value="Unassembled WGS sequence"/>
</dbReference>
<dbReference type="AlphaFoldDB" id="A0A0D2UJ99"/>
<name>A0A0D2UJ99_CAPO3</name>
<feature type="compositionally biased region" description="Low complexity" evidence="1">
    <location>
        <begin position="568"/>
        <end position="577"/>
    </location>
</feature>
<feature type="region of interest" description="Disordered" evidence="1">
    <location>
        <begin position="464"/>
        <end position="522"/>
    </location>
</feature>
<feature type="compositionally biased region" description="Low complexity" evidence="1">
    <location>
        <begin position="240"/>
        <end position="278"/>
    </location>
</feature>
<sequence>MSATVANSADDDSLFAMVMRSLPSSASASASNAPAAAAAAAASHFETTATPVATTVTDAPVLHVAAEQPKTVVPTLAAISVRRNTLSSASKPNQANLVTGPASPPTSKRVSVVYAQVMPPLHQQAAIAMFPTPAASPPISPPVSPRGSSTHYATVGPASGLHPSSLSNLVQIKQMFNSTGSLTASDAINTSTHSLHSIGDAATPSTTVAASDAAPQQGGPTFSSAYVPRGPTVRQQQYQSLPTSGACSSSSSSSNNNSNSASDAPASPAAAGVPSRSSDPACSTTAFAESMELQIRKIEERIAIERRIVEGARRLLQQPTSDLHITRQRHAYLEHSTAALAELCDHLERLRGGSRARILKISRMSLPAIFVSGRDFASTGSESSHTSLNANGEPEMELNIGLVGTPAFISGMCHPNLSEGGNSSHGGGASEDASAQPQPQGSPMAKSRVSQLAAFGRSFSLMSMGGKSGSTSNLAGTPSKPPAAATLQKLPESLDESDTCRDTKPQRHNSDSSPTRRAAATAAEAQLAAQQLRKSKTPSPIRSRRKLFSWYGEQQVAGADCDSLGDASGSSTPSDSSNALSVPRVATPRRQSLDEMLPLIQPVMAAGTPNLADATDFSSILTRLSYDDWAAIRDTEV</sequence>
<dbReference type="SUPFAM" id="SSF46585">
    <property type="entry name" value="HR1 repeat"/>
    <property type="match status" value="1"/>
</dbReference>
<proteinExistence type="predicted"/>
<dbReference type="EMBL" id="KE346368">
    <property type="protein sequence ID" value="KJE95161.1"/>
    <property type="molecule type" value="Genomic_DNA"/>
</dbReference>
<feature type="region of interest" description="Disordered" evidence="1">
    <location>
        <begin position="414"/>
        <end position="449"/>
    </location>
</feature>
<feature type="region of interest" description="Disordered" evidence="1">
    <location>
        <begin position="561"/>
        <end position="584"/>
    </location>
</feature>
<evidence type="ECO:0000313" key="2">
    <source>
        <dbReference type="EMBL" id="KJE95161.1"/>
    </source>
</evidence>
<accession>A0A0D2UJ99</accession>
<evidence type="ECO:0000313" key="3">
    <source>
        <dbReference type="Proteomes" id="UP000008743"/>
    </source>
</evidence>
<feature type="compositionally biased region" description="Basic and acidic residues" evidence="1">
    <location>
        <begin position="498"/>
        <end position="510"/>
    </location>
</feature>
<keyword evidence="3" id="KW-1185">Reference proteome</keyword>
<feature type="region of interest" description="Disordered" evidence="1">
    <location>
        <begin position="206"/>
        <end position="282"/>
    </location>
</feature>
<evidence type="ECO:0000256" key="1">
    <source>
        <dbReference type="SAM" id="MobiDB-lite"/>
    </source>
</evidence>
<protein>
    <submittedName>
        <fullName evidence="2">Uncharacterized protein</fullName>
    </submittedName>
</protein>
<organism evidence="2 3">
    <name type="scientific">Capsaspora owczarzaki (strain ATCC 30864)</name>
    <dbReference type="NCBI Taxonomy" id="595528"/>
    <lineage>
        <taxon>Eukaryota</taxon>
        <taxon>Filasterea</taxon>
        <taxon>Capsaspora</taxon>
    </lineage>
</organism>
<dbReference type="RefSeq" id="XP_004346314.1">
    <property type="nucleotide sequence ID" value="XM_004346264.2"/>
</dbReference>
<dbReference type="InParanoid" id="A0A0D2UJ99"/>
<gene>
    <name evidence="2" type="ORF">CAOG_005641</name>
</gene>
<dbReference type="InterPro" id="IPR036274">
    <property type="entry name" value="HR1_rpt_sf"/>
</dbReference>
<reference evidence="3" key="1">
    <citation type="submission" date="2011-02" db="EMBL/GenBank/DDBJ databases">
        <title>The Genome Sequence of Capsaspora owczarzaki ATCC 30864.</title>
        <authorList>
            <person name="Russ C."/>
            <person name="Cuomo C."/>
            <person name="Burger G."/>
            <person name="Gray M.W."/>
            <person name="Holland P.W.H."/>
            <person name="King N."/>
            <person name="Lang F.B.F."/>
            <person name="Roger A.J."/>
            <person name="Ruiz-Trillo I."/>
            <person name="Young S.K."/>
            <person name="Zeng Q."/>
            <person name="Gargeya S."/>
            <person name="Alvarado L."/>
            <person name="Berlin A."/>
            <person name="Chapman S.B."/>
            <person name="Chen Z."/>
            <person name="Freedman E."/>
            <person name="Gellesch M."/>
            <person name="Goldberg J."/>
            <person name="Griggs A."/>
            <person name="Gujja S."/>
            <person name="Heilman E."/>
            <person name="Heiman D."/>
            <person name="Howarth C."/>
            <person name="Mehta T."/>
            <person name="Neiman D."/>
            <person name="Pearson M."/>
            <person name="Roberts A."/>
            <person name="Saif S."/>
            <person name="Shea T."/>
            <person name="Shenoy N."/>
            <person name="Sisk P."/>
            <person name="Stolte C."/>
            <person name="Sykes S."/>
            <person name="White J."/>
            <person name="Yandava C."/>
            <person name="Haas B."/>
            <person name="Nusbaum C."/>
            <person name="Birren B."/>
        </authorList>
    </citation>
    <scope>NUCLEOTIDE SEQUENCE</scope>
    <source>
        <strain evidence="3">ATCC 30864</strain>
    </source>
</reference>